<evidence type="ECO:0000259" key="5">
    <source>
        <dbReference type="PROSITE" id="PS50175"/>
    </source>
</evidence>
<dbReference type="InterPro" id="IPR001995">
    <property type="entry name" value="Peptidase_A2_cat"/>
</dbReference>
<dbReference type="Gene3D" id="2.40.70.10">
    <property type="entry name" value="Acid Proteases"/>
    <property type="match status" value="1"/>
</dbReference>
<feature type="domain" description="CCHC-type" evidence="4">
    <location>
        <begin position="343"/>
        <end position="357"/>
    </location>
</feature>
<name>A0A6P6MC39_CARAU</name>
<dbReference type="SUPFAM" id="SSF57756">
    <property type="entry name" value="Retrovirus zinc finger-like domains"/>
    <property type="match status" value="1"/>
</dbReference>
<keyword evidence="1" id="KW-0378">Hydrolase</keyword>
<keyword evidence="7" id="KW-1185">Reference proteome</keyword>
<dbReference type="Gene3D" id="1.10.4020.10">
    <property type="entry name" value="DNA breaking-rejoining enzymes"/>
    <property type="match status" value="1"/>
</dbReference>
<dbReference type="AlphaFoldDB" id="A0A6P6MC39"/>
<dbReference type="PROSITE" id="PS50158">
    <property type="entry name" value="ZF_CCHC"/>
    <property type="match status" value="1"/>
</dbReference>
<dbReference type="InterPro" id="IPR018061">
    <property type="entry name" value="Retropepsins"/>
</dbReference>
<dbReference type="GO" id="GO:0003676">
    <property type="term" value="F:nucleic acid binding"/>
    <property type="evidence" value="ECO:0007669"/>
    <property type="project" value="InterPro"/>
</dbReference>
<feature type="domain" description="Peptidase A2" evidence="5">
    <location>
        <begin position="399"/>
        <end position="472"/>
    </location>
</feature>
<dbReference type="Proteomes" id="UP000515129">
    <property type="component" value="Chromosome 50"/>
</dbReference>
<organism evidence="7 8">
    <name type="scientific">Carassius auratus</name>
    <name type="common">Goldfish</name>
    <dbReference type="NCBI Taxonomy" id="7957"/>
    <lineage>
        <taxon>Eukaryota</taxon>
        <taxon>Metazoa</taxon>
        <taxon>Chordata</taxon>
        <taxon>Craniata</taxon>
        <taxon>Vertebrata</taxon>
        <taxon>Euteleostomi</taxon>
        <taxon>Actinopterygii</taxon>
        <taxon>Neopterygii</taxon>
        <taxon>Teleostei</taxon>
        <taxon>Ostariophysi</taxon>
        <taxon>Cypriniformes</taxon>
        <taxon>Cyprinidae</taxon>
        <taxon>Cyprininae</taxon>
        <taxon>Carassius</taxon>
    </lineage>
</organism>
<keyword evidence="2" id="KW-0863">Zinc-finger</keyword>
<feature type="domain" description="SCAN box" evidence="6">
    <location>
        <begin position="223"/>
        <end position="302"/>
    </location>
</feature>
<dbReference type="SUPFAM" id="SSF50630">
    <property type="entry name" value="Acid proteases"/>
    <property type="match status" value="1"/>
</dbReference>
<dbReference type="Pfam" id="PF00077">
    <property type="entry name" value="RVP"/>
    <property type="match status" value="1"/>
</dbReference>
<dbReference type="PROSITE" id="PS50804">
    <property type="entry name" value="SCAN_BOX"/>
    <property type="match status" value="1"/>
</dbReference>
<feature type="compositionally biased region" description="Low complexity" evidence="3">
    <location>
        <begin position="56"/>
        <end position="66"/>
    </location>
</feature>
<proteinExistence type="predicted"/>
<dbReference type="Pfam" id="PF02023">
    <property type="entry name" value="SCAN"/>
    <property type="match status" value="1"/>
</dbReference>
<dbReference type="InterPro" id="IPR003309">
    <property type="entry name" value="SCAN_dom"/>
</dbReference>
<dbReference type="InterPro" id="IPR021109">
    <property type="entry name" value="Peptidase_aspartic_dom_sf"/>
</dbReference>
<dbReference type="RefSeq" id="XP_026094089.1">
    <property type="nucleotide sequence ID" value="XM_026238304.1"/>
</dbReference>
<evidence type="ECO:0000259" key="4">
    <source>
        <dbReference type="PROSITE" id="PS50158"/>
    </source>
</evidence>
<dbReference type="SMART" id="SM00431">
    <property type="entry name" value="SCAN"/>
    <property type="match status" value="1"/>
</dbReference>
<dbReference type="InterPro" id="IPR038269">
    <property type="entry name" value="SCAN_sf"/>
</dbReference>
<protein>
    <submittedName>
        <fullName evidence="8">Uncharacterized protein LOC113066406</fullName>
    </submittedName>
</protein>
<dbReference type="CDD" id="cd07936">
    <property type="entry name" value="SCAN"/>
    <property type="match status" value="1"/>
</dbReference>
<dbReference type="PANTHER" id="PTHR46888:SF1">
    <property type="entry name" value="RIBONUCLEASE H"/>
    <property type="match status" value="1"/>
</dbReference>
<evidence type="ECO:0000313" key="7">
    <source>
        <dbReference type="Proteomes" id="UP000515129"/>
    </source>
</evidence>
<dbReference type="CDD" id="cd00303">
    <property type="entry name" value="retropepsin_like"/>
    <property type="match status" value="1"/>
</dbReference>
<sequence>MASRKKAPKGKRPGLRSQVKWVVKGEETGDSLTSEGEEASWVDPPESSSKPGLAPTGGPSTVPSGGLASLMRDFLEAQQVREGRYVRELQGIRESIQQTVRSTVATPSDMGSIHMNLPMPGPSGISTSPTRSLTQHRGPIHRSETPVPVLQPGDDIESYLRRFERLARTWQWPREEWSCRLVPLLTGQALEAYLAMDENLADGYDHLKDALLQKFNISAETYRQRFRAVNIPEGESPTETYHRLRNLFQRWVRPDLHSKEEIGELIILEQLLRVLPYDSRTWVKEHEPESGLAAAKLAQQYQNAHRSGPRTQPVKGKARFAHTDSSQDAIHELKLATTPKLICFACQQPGHKASVCPARKAKLTGFCYVPRENDGEVDSVGLGQGNNMLLDITVNGHALKAMLDTGSALSLIKSCHVVNVDYDTTTKVQCVHGDVKPYPKAEVLVGVQGQMYLLRVAVIDTLPADMILGRDLPILSELVNERGNQVNEVGNTMPMCSFPIVMDDAGMESTLIIKKEMVQQMFERIKRMKKPGAG</sequence>
<feature type="compositionally biased region" description="Polar residues" evidence="3">
    <location>
        <begin position="125"/>
        <end position="135"/>
    </location>
</feature>
<keyword evidence="2" id="KW-0479">Metal-binding</keyword>
<dbReference type="InterPro" id="IPR001878">
    <property type="entry name" value="Znf_CCHC"/>
</dbReference>
<gene>
    <name evidence="8" type="primary">LOC113066406</name>
</gene>
<dbReference type="KEGG" id="caua:113066406"/>
<dbReference type="SMART" id="SM00343">
    <property type="entry name" value="ZnF_C2HC"/>
    <property type="match status" value="1"/>
</dbReference>
<dbReference type="GeneID" id="113066406"/>
<keyword evidence="2" id="KW-0862">Zinc</keyword>
<evidence type="ECO:0000259" key="6">
    <source>
        <dbReference type="PROSITE" id="PS50804"/>
    </source>
</evidence>
<evidence type="ECO:0000256" key="2">
    <source>
        <dbReference type="PROSITE-ProRule" id="PRU00047"/>
    </source>
</evidence>
<dbReference type="GO" id="GO:0008270">
    <property type="term" value="F:zinc ion binding"/>
    <property type="evidence" value="ECO:0007669"/>
    <property type="project" value="UniProtKB-KW"/>
</dbReference>
<reference evidence="8" key="1">
    <citation type="submission" date="2025-08" db="UniProtKB">
        <authorList>
            <consortium name="RefSeq"/>
        </authorList>
    </citation>
    <scope>IDENTIFICATION</scope>
    <source>
        <strain evidence="8">Wakin</strain>
        <tissue evidence="8">Muscle</tissue>
    </source>
</reference>
<dbReference type="OrthoDB" id="6077919at2759"/>
<dbReference type="GO" id="GO:0006508">
    <property type="term" value="P:proteolysis"/>
    <property type="evidence" value="ECO:0007669"/>
    <property type="project" value="InterPro"/>
</dbReference>
<accession>A0A6P6MC39</accession>
<feature type="compositionally biased region" description="Basic residues" evidence="3">
    <location>
        <begin position="1"/>
        <end position="14"/>
    </location>
</feature>
<evidence type="ECO:0000256" key="3">
    <source>
        <dbReference type="SAM" id="MobiDB-lite"/>
    </source>
</evidence>
<feature type="region of interest" description="Disordered" evidence="3">
    <location>
        <begin position="1"/>
        <end position="67"/>
    </location>
</feature>
<evidence type="ECO:0000313" key="8">
    <source>
        <dbReference type="RefSeq" id="XP_026094089.1"/>
    </source>
</evidence>
<feature type="region of interest" description="Disordered" evidence="3">
    <location>
        <begin position="125"/>
        <end position="148"/>
    </location>
</feature>
<dbReference type="PROSITE" id="PS50175">
    <property type="entry name" value="ASP_PROT_RETROV"/>
    <property type="match status" value="1"/>
</dbReference>
<dbReference type="GO" id="GO:0004190">
    <property type="term" value="F:aspartic-type endopeptidase activity"/>
    <property type="evidence" value="ECO:0007669"/>
    <property type="project" value="InterPro"/>
</dbReference>
<evidence type="ECO:0000256" key="1">
    <source>
        <dbReference type="ARBA" id="ARBA00022801"/>
    </source>
</evidence>
<dbReference type="InterPro" id="IPR036875">
    <property type="entry name" value="Znf_CCHC_sf"/>
</dbReference>
<dbReference type="PANTHER" id="PTHR46888">
    <property type="entry name" value="ZINC KNUCKLE DOMAINCONTAINING PROTEIN-RELATED"/>
    <property type="match status" value="1"/>
</dbReference>
<dbReference type="SUPFAM" id="SSF47353">
    <property type="entry name" value="Retrovirus capsid dimerization domain-like"/>
    <property type="match status" value="1"/>
</dbReference>